<dbReference type="PIRSF" id="PIRSF000105">
    <property type="entry name" value="HCDH"/>
    <property type="match status" value="1"/>
</dbReference>
<dbReference type="InterPro" id="IPR008927">
    <property type="entry name" value="6-PGluconate_DH-like_C_sf"/>
</dbReference>
<dbReference type="PANTHER" id="PTHR48075:SF5">
    <property type="entry name" value="3-HYDROXYBUTYRYL-COA DEHYDROGENASE"/>
    <property type="match status" value="1"/>
</dbReference>
<evidence type="ECO:0000256" key="1">
    <source>
        <dbReference type="ARBA" id="ARBA00005086"/>
    </source>
</evidence>
<feature type="domain" description="3-hydroxyacyl-CoA dehydrogenase NAD binding" evidence="6">
    <location>
        <begin position="5"/>
        <end position="182"/>
    </location>
</feature>
<protein>
    <submittedName>
        <fullName evidence="7">3-hydroxybutyryl-CoA dehydrogenase</fullName>
    </submittedName>
</protein>
<dbReference type="Pfam" id="PF00725">
    <property type="entry name" value="3HCDH"/>
    <property type="match status" value="1"/>
</dbReference>
<evidence type="ECO:0000259" key="5">
    <source>
        <dbReference type="Pfam" id="PF00725"/>
    </source>
</evidence>
<dbReference type="Gene3D" id="3.40.50.720">
    <property type="entry name" value="NAD(P)-binding Rossmann-like Domain"/>
    <property type="match status" value="1"/>
</dbReference>
<dbReference type="SUPFAM" id="SSF51735">
    <property type="entry name" value="NAD(P)-binding Rossmann-fold domains"/>
    <property type="match status" value="1"/>
</dbReference>
<dbReference type="SUPFAM" id="SSF48179">
    <property type="entry name" value="6-phosphogluconate dehydrogenase C-terminal domain-like"/>
    <property type="match status" value="1"/>
</dbReference>
<dbReference type="AlphaFoldDB" id="A0A1Y0IQP7"/>
<name>A0A1Y0IQP7_9BACL</name>
<dbReference type="OrthoDB" id="9771883at2"/>
<dbReference type="InterPro" id="IPR006176">
    <property type="entry name" value="3-OHacyl-CoA_DH_NAD-bd"/>
</dbReference>
<dbReference type="KEGG" id="tum:CBW65_19430"/>
<proteinExistence type="inferred from homology"/>
<reference evidence="8" key="1">
    <citation type="submission" date="2017-05" db="EMBL/GenBank/DDBJ databases">
        <authorList>
            <person name="Sung H."/>
        </authorList>
    </citation>
    <scope>NUCLEOTIDE SEQUENCE [LARGE SCALE GENOMIC DNA]</scope>
    <source>
        <strain evidence="8">AR23208</strain>
    </source>
</reference>
<dbReference type="Proteomes" id="UP000195437">
    <property type="component" value="Chromosome"/>
</dbReference>
<sequence>MNIQHVGIIGAGTMGQGIAQAIAGKGLDVVLLDQTQAELEQARQGLELALDRRLTKWGITEAEKKVILSRIQLTTDANELRECELVIECVWEQLEAKSEALQLAERVVGPKAILASNTSTLSLTEIAAQTEHPERVIGLHFHYPPERRELVEVVRGLNTSQATFHAAFEFVKGLGKTAIQVYESPGYVTSRLMLPLINEAAAIVAEGVASERDVDTAMKVGYGFSYGPLEIADLFGLDSVVDMLEGLYFETADPRYRPAAYLRKLVRAGHLGMKARQGFYRYDEAGEVQA</sequence>
<dbReference type="Gene3D" id="1.10.1040.10">
    <property type="entry name" value="N-(1-d-carboxylethyl)-l-norvaline Dehydrogenase, domain 2"/>
    <property type="match status" value="1"/>
</dbReference>
<evidence type="ECO:0000256" key="3">
    <source>
        <dbReference type="ARBA" id="ARBA00023002"/>
    </source>
</evidence>
<organism evidence="7 8">
    <name type="scientific">Tumebacillus avium</name>
    <dbReference type="NCBI Taxonomy" id="1903704"/>
    <lineage>
        <taxon>Bacteria</taxon>
        <taxon>Bacillati</taxon>
        <taxon>Bacillota</taxon>
        <taxon>Bacilli</taxon>
        <taxon>Bacillales</taxon>
        <taxon>Alicyclobacillaceae</taxon>
        <taxon>Tumebacillus</taxon>
    </lineage>
</organism>
<dbReference type="GO" id="GO:0006635">
    <property type="term" value="P:fatty acid beta-oxidation"/>
    <property type="evidence" value="ECO:0007669"/>
    <property type="project" value="TreeGrafter"/>
</dbReference>
<dbReference type="PANTHER" id="PTHR48075">
    <property type="entry name" value="3-HYDROXYACYL-COA DEHYDROGENASE FAMILY PROTEIN"/>
    <property type="match status" value="1"/>
</dbReference>
<evidence type="ECO:0000313" key="8">
    <source>
        <dbReference type="Proteomes" id="UP000195437"/>
    </source>
</evidence>
<keyword evidence="3" id="KW-0560">Oxidoreductase</keyword>
<dbReference type="FunFam" id="3.40.50.720:FF:000009">
    <property type="entry name" value="Fatty oxidation complex, alpha subunit"/>
    <property type="match status" value="1"/>
</dbReference>
<evidence type="ECO:0000259" key="6">
    <source>
        <dbReference type="Pfam" id="PF02737"/>
    </source>
</evidence>
<dbReference type="GO" id="GO:0070403">
    <property type="term" value="F:NAD+ binding"/>
    <property type="evidence" value="ECO:0007669"/>
    <property type="project" value="InterPro"/>
</dbReference>
<comment type="similarity">
    <text evidence="2">Belongs to the 3-hydroxyacyl-CoA dehydrogenase family.</text>
</comment>
<evidence type="ECO:0000256" key="2">
    <source>
        <dbReference type="ARBA" id="ARBA00009463"/>
    </source>
</evidence>
<comment type="pathway">
    <text evidence="1">Lipid metabolism; butanoate metabolism.</text>
</comment>
<dbReference type="RefSeq" id="WP_087458258.1">
    <property type="nucleotide sequence ID" value="NZ_CP021434.1"/>
</dbReference>
<accession>A0A1Y0IQP7</accession>
<dbReference type="Pfam" id="PF02737">
    <property type="entry name" value="3HCDH_N"/>
    <property type="match status" value="1"/>
</dbReference>
<keyword evidence="8" id="KW-1185">Reference proteome</keyword>
<dbReference type="InterPro" id="IPR036291">
    <property type="entry name" value="NAD(P)-bd_dom_sf"/>
</dbReference>
<evidence type="ECO:0000313" key="7">
    <source>
        <dbReference type="EMBL" id="ARU62908.1"/>
    </source>
</evidence>
<gene>
    <name evidence="7" type="ORF">CBW65_19430</name>
</gene>
<feature type="domain" description="3-hydroxyacyl-CoA dehydrogenase C-terminal" evidence="5">
    <location>
        <begin position="186"/>
        <end position="282"/>
    </location>
</feature>
<dbReference type="EMBL" id="CP021434">
    <property type="protein sequence ID" value="ARU62908.1"/>
    <property type="molecule type" value="Genomic_DNA"/>
</dbReference>
<dbReference type="InterPro" id="IPR022694">
    <property type="entry name" value="3-OHacyl-CoA_DH"/>
</dbReference>
<dbReference type="GO" id="GO:0008691">
    <property type="term" value="F:3-hydroxybutyryl-CoA dehydrogenase activity"/>
    <property type="evidence" value="ECO:0007669"/>
    <property type="project" value="TreeGrafter"/>
</dbReference>
<evidence type="ECO:0000256" key="4">
    <source>
        <dbReference type="PIRSR" id="PIRSR000105-1"/>
    </source>
</evidence>
<feature type="site" description="Important for catalytic activity" evidence="4">
    <location>
        <position position="140"/>
    </location>
</feature>
<dbReference type="InterPro" id="IPR006108">
    <property type="entry name" value="3HC_DH_C"/>
</dbReference>
<dbReference type="InterPro" id="IPR013328">
    <property type="entry name" value="6PGD_dom2"/>
</dbReference>